<organism evidence="1 2">
    <name type="scientific">Actinocrispum wychmicini</name>
    <dbReference type="NCBI Taxonomy" id="1213861"/>
    <lineage>
        <taxon>Bacteria</taxon>
        <taxon>Bacillati</taxon>
        <taxon>Actinomycetota</taxon>
        <taxon>Actinomycetes</taxon>
        <taxon>Pseudonocardiales</taxon>
        <taxon>Pseudonocardiaceae</taxon>
        <taxon>Actinocrispum</taxon>
    </lineage>
</organism>
<evidence type="ECO:0000313" key="1">
    <source>
        <dbReference type="EMBL" id="TCO49675.1"/>
    </source>
</evidence>
<comment type="caution">
    <text evidence="1">The sequence shown here is derived from an EMBL/GenBank/DDBJ whole genome shotgun (WGS) entry which is preliminary data.</text>
</comment>
<evidence type="ECO:0000313" key="2">
    <source>
        <dbReference type="Proteomes" id="UP000295680"/>
    </source>
</evidence>
<proteinExistence type="predicted"/>
<gene>
    <name evidence="1" type="ORF">EV192_11441</name>
</gene>
<name>A0A4R2J2Y7_9PSEU</name>
<keyword evidence="2" id="KW-1185">Reference proteome</keyword>
<dbReference type="Proteomes" id="UP000295680">
    <property type="component" value="Unassembled WGS sequence"/>
</dbReference>
<accession>A0A4R2J2Y7</accession>
<protein>
    <submittedName>
        <fullName evidence="1">Uncharacterized protein</fullName>
    </submittedName>
</protein>
<sequence length="167" mass="18601">MTLAPWQNGVMSGFPFFCDSNFRPFRYVLGHKQLWLRSDDCQLEILFTAVERMELDSRFTGGLTIASVSSHGDLDDNAARPLLLLTLTGSTFGSGFVACSQAKVSRIRQDGVESITRERIFWEGAVYSEHAVGGQAAEPGEVAFGLPVLRRYAREKRTTPRFPPPQD</sequence>
<dbReference type="EMBL" id="SLWS01000014">
    <property type="protein sequence ID" value="TCO49675.1"/>
    <property type="molecule type" value="Genomic_DNA"/>
</dbReference>
<reference evidence="1 2" key="1">
    <citation type="submission" date="2019-03" db="EMBL/GenBank/DDBJ databases">
        <title>Genomic Encyclopedia of Type Strains, Phase IV (KMG-IV): sequencing the most valuable type-strain genomes for metagenomic binning, comparative biology and taxonomic classification.</title>
        <authorList>
            <person name="Goeker M."/>
        </authorList>
    </citation>
    <scope>NUCLEOTIDE SEQUENCE [LARGE SCALE GENOMIC DNA]</scope>
    <source>
        <strain evidence="1 2">DSM 45934</strain>
    </source>
</reference>
<dbReference type="AlphaFoldDB" id="A0A4R2J2Y7"/>